<evidence type="ECO:0000313" key="2">
    <source>
        <dbReference type="Proteomes" id="UP001163603"/>
    </source>
</evidence>
<protein>
    <submittedName>
        <fullName evidence="1">Uncharacterized protein</fullName>
    </submittedName>
</protein>
<sequence>MACSPFPSMPR</sequence>
<accession>A0ACC0YI48</accession>
<reference evidence="2" key="1">
    <citation type="journal article" date="2023" name="G3 (Bethesda)">
        <title>Genome assembly and association tests identify interacting loci associated with vigor, precocity, and sex in interspecific pistachio rootstocks.</title>
        <authorList>
            <person name="Palmer W."/>
            <person name="Jacygrad E."/>
            <person name="Sagayaradj S."/>
            <person name="Cavanaugh K."/>
            <person name="Han R."/>
            <person name="Bertier L."/>
            <person name="Beede B."/>
            <person name="Kafkas S."/>
            <person name="Golino D."/>
            <person name="Preece J."/>
            <person name="Michelmore R."/>
        </authorList>
    </citation>
    <scope>NUCLEOTIDE SEQUENCE [LARGE SCALE GENOMIC DNA]</scope>
</reference>
<comment type="caution">
    <text evidence="1">The sequence shown here is derived from an EMBL/GenBank/DDBJ whole genome shotgun (WGS) entry which is preliminary data.</text>
</comment>
<dbReference type="EMBL" id="CM047741">
    <property type="protein sequence ID" value="KAJ0037979.1"/>
    <property type="molecule type" value="Genomic_DNA"/>
</dbReference>
<evidence type="ECO:0000313" key="1">
    <source>
        <dbReference type="EMBL" id="KAJ0037979.1"/>
    </source>
</evidence>
<dbReference type="Proteomes" id="UP001163603">
    <property type="component" value="Chromosome 6"/>
</dbReference>
<keyword evidence="2" id="KW-1185">Reference proteome</keyword>
<proteinExistence type="predicted"/>
<organism evidence="1 2">
    <name type="scientific">Pistacia integerrima</name>
    <dbReference type="NCBI Taxonomy" id="434235"/>
    <lineage>
        <taxon>Eukaryota</taxon>
        <taxon>Viridiplantae</taxon>
        <taxon>Streptophyta</taxon>
        <taxon>Embryophyta</taxon>
        <taxon>Tracheophyta</taxon>
        <taxon>Spermatophyta</taxon>
        <taxon>Magnoliopsida</taxon>
        <taxon>eudicotyledons</taxon>
        <taxon>Gunneridae</taxon>
        <taxon>Pentapetalae</taxon>
        <taxon>rosids</taxon>
        <taxon>malvids</taxon>
        <taxon>Sapindales</taxon>
        <taxon>Anacardiaceae</taxon>
        <taxon>Pistacia</taxon>
    </lineage>
</organism>
<gene>
    <name evidence="1" type="ORF">Pint_22736</name>
</gene>
<name>A0ACC0YI48_9ROSI</name>